<accession>A0A6V8P9X9</accession>
<protein>
    <submittedName>
        <fullName evidence="1">Uncharacterized protein</fullName>
    </submittedName>
</protein>
<organism evidence="1 2">
    <name type="scientific">Candidatus Hakubella thermalkaliphila</name>
    <dbReference type="NCBI Taxonomy" id="2754717"/>
    <lineage>
        <taxon>Bacteria</taxon>
        <taxon>Bacillati</taxon>
        <taxon>Actinomycetota</taxon>
        <taxon>Actinomycetota incertae sedis</taxon>
        <taxon>Candidatus Hakubellales</taxon>
        <taxon>Candidatus Hakubellaceae</taxon>
        <taxon>Candidatus Hakubella</taxon>
    </lineage>
</organism>
<evidence type="ECO:0000313" key="1">
    <source>
        <dbReference type="EMBL" id="GFP29068.1"/>
    </source>
</evidence>
<feature type="non-terminal residue" evidence="1">
    <location>
        <position position="1"/>
    </location>
</feature>
<keyword evidence="2" id="KW-1185">Reference proteome</keyword>
<evidence type="ECO:0000313" key="2">
    <source>
        <dbReference type="Proteomes" id="UP000591948"/>
    </source>
</evidence>
<gene>
    <name evidence="1" type="ORF">HKBW3S33_02484</name>
</gene>
<comment type="caution">
    <text evidence="1">The sequence shown here is derived from an EMBL/GenBank/DDBJ whole genome shotgun (WGS) entry which is preliminary data.</text>
</comment>
<name>A0A6V8P9X9_9ACTN</name>
<dbReference type="AlphaFoldDB" id="A0A6V8P9X9"/>
<sequence>LYNEQSRMTVKLNEAERETLTLPAARVTTLGLRGVLVSAGYR</sequence>
<dbReference type="EMBL" id="BLRY01000614">
    <property type="protein sequence ID" value="GFP29068.1"/>
    <property type="molecule type" value="Genomic_DNA"/>
</dbReference>
<proteinExistence type="predicted"/>
<reference evidence="1 2" key="1">
    <citation type="journal article" date="2020" name="Front. Microbiol.">
        <title>Single-cell genomics of novel Actinobacteria with the Wood-Ljungdahl pathway discovered in a serpentinizing system.</title>
        <authorList>
            <person name="Merino N."/>
            <person name="Kawai M."/>
            <person name="Boyd E.S."/>
            <person name="Colman D.R."/>
            <person name="McGlynn S.E."/>
            <person name="Nealson K.H."/>
            <person name="Kurokawa K."/>
            <person name="Hongoh Y."/>
        </authorList>
    </citation>
    <scope>NUCLEOTIDE SEQUENCE [LARGE SCALE GENOMIC DNA]</scope>
    <source>
        <strain evidence="1 2">S33</strain>
    </source>
</reference>
<dbReference type="Proteomes" id="UP000591948">
    <property type="component" value="Unassembled WGS sequence"/>
</dbReference>